<dbReference type="Proteomes" id="UP000240859">
    <property type="component" value="Unassembled WGS sequence"/>
</dbReference>
<keyword evidence="1" id="KW-0812">Transmembrane</keyword>
<name>A0ABX5IMM7_9STAP</name>
<keyword evidence="3" id="KW-1185">Reference proteome</keyword>
<keyword evidence="1" id="KW-0472">Membrane</keyword>
<protein>
    <recommendedName>
        <fullName evidence="4">DUF443 domain-containing protein</fullName>
    </recommendedName>
</protein>
<evidence type="ECO:0000256" key="1">
    <source>
        <dbReference type="SAM" id="Phobius"/>
    </source>
</evidence>
<feature type="transmembrane region" description="Helical" evidence="1">
    <location>
        <begin position="142"/>
        <end position="163"/>
    </location>
</feature>
<reference evidence="2 3" key="1">
    <citation type="journal article" date="2016" name="Front. Microbiol.">
        <title>Comprehensive Phylogenetic Analysis of Bovine Non-aureus Staphylococci Species Based on Whole-Genome Sequencing.</title>
        <authorList>
            <person name="Naushad S."/>
            <person name="Barkema H.W."/>
            <person name="Luby C."/>
            <person name="Condas L.A."/>
            <person name="Nobrega D.B."/>
            <person name="Carson D.A."/>
            <person name="De Buck J."/>
        </authorList>
    </citation>
    <scope>NUCLEOTIDE SEQUENCE [LARGE SCALE GENOMIC DNA]</scope>
    <source>
        <strain evidence="2 3">SNUC 1084</strain>
    </source>
</reference>
<organism evidence="2 3">
    <name type="scientific">Staphylococcus succinus</name>
    <dbReference type="NCBI Taxonomy" id="61015"/>
    <lineage>
        <taxon>Bacteria</taxon>
        <taxon>Bacillati</taxon>
        <taxon>Bacillota</taxon>
        <taxon>Bacilli</taxon>
        <taxon>Bacillales</taxon>
        <taxon>Staphylococcaceae</taxon>
        <taxon>Staphylococcus</taxon>
    </lineage>
</organism>
<evidence type="ECO:0000313" key="3">
    <source>
        <dbReference type="Proteomes" id="UP000240859"/>
    </source>
</evidence>
<proteinExistence type="predicted"/>
<sequence>MIDGLPVNFMITLVFTSVYASLSNTREKYYYLTKEDSFKIGINCERLILLQKQNEYYICTLDKLYNRKRIFIKLSELEKHQLHYYYEENNELFNIYKNLTPKFKKRPFITLFIICLAILILNIFTFISLATISNIINNSSQTLQLFTVGVTIFIFIFNVYFLITNIKHIKNNKKK</sequence>
<keyword evidence="1" id="KW-1133">Transmembrane helix</keyword>
<feature type="transmembrane region" description="Helical" evidence="1">
    <location>
        <begin position="6"/>
        <end position="22"/>
    </location>
</feature>
<dbReference type="EMBL" id="PZFR01000037">
    <property type="protein sequence ID" value="PTI68786.1"/>
    <property type="molecule type" value="Genomic_DNA"/>
</dbReference>
<comment type="caution">
    <text evidence="2">The sequence shown here is derived from an EMBL/GenBank/DDBJ whole genome shotgun (WGS) entry which is preliminary data.</text>
</comment>
<gene>
    <name evidence="2" type="ORF">BU057_07395</name>
</gene>
<evidence type="ECO:0008006" key="4">
    <source>
        <dbReference type="Google" id="ProtNLM"/>
    </source>
</evidence>
<feature type="transmembrane region" description="Helical" evidence="1">
    <location>
        <begin position="108"/>
        <end position="136"/>
    </location>
</feature>
<accession>A0ABX5IMM7</accession>
<evidence type="ECO:0000313" key="2">
    <source>
        <dbReference type="EMBL" id="PTI68786.1"/>
    </source>
</evidence>